<evidence type="ECO:0000313" key="5">
    <source>
        <dbReference type="Proteomes" id="UP000279259"/>
    </source>
</evidence>
<keyword evidence="5" id="KW-1185">Reference proteome</keyword>
<dbReference type="CDD" id="cd01283">
    <property type="entry name" value="cytidine_deaminase"/>
    <property type="match status" value="1"/>
</dbReference>
<dbReference type="Proteomes" id="UP000279259">
    <property type="component" value="Unassembled WGS sequence"/>
</dbReference>
<dbReference type="Pfam" id="PF00383">
    <property type="entry name" value="dCMP_cyt_deam_1"/>
    <property type="match status" value="1"/>
</dbReference>
<dbReference type="GO" id="GO:0004126">
    <property type="term" value="F:cytidine deaminase activity"/>
    <property type="evidence" value="ECO:0007669"/>
    <property type="project" value="UniProtKB-ARBA"/>
</dbReference>
<name>A0A427XMS7_9TREE</name>
<feature type="compositionally biased region" description="Polar residues" evidence="2">
    <location>
        <begin position="26"/>
        <end position="35"/>
    </location>
</feature>
<dbReference type="InterPro" id="IPR016193">
    <property type="entry name" value="Cytidine_deaminase-like"/>
</dbReference>
<dbReference type="InterPro" id="IPR050202">
    <property type="entry name" value="Cyt/Deoxycyt_deaminase"/>
</dbReference>
<dbReference type="PANTHER" id="PTHR11644">
    <property type="entry name" value="CYTIDINE DEAMINASE"/>
    <property type="match status" value="1"/>
</dbReference>
<accession>A0A427XMS7</accession>
<organism evidence="4 5">
    <name type="scientific">Saitozyma podzolica</name>
    <dbReference type="NCBI Taxonomy" id="1890683"/>
    <lineage>
        <taxon>Eukaryota</taxon>
        <taxon>Fungi</taxon>
        <taxon>Dikarya</taxon>
        <taxon>Basidiomycota</taxon>
        <taxon>Agaricomycotina</taxon>
        <taxon>Tremellomycetes</taxon>
        <taxon>Tremellales</taxon>
        <taxon>Trimorphomycetaceae</taxon>
        <taxon>Saitozyma</taxon>
    </lineage>
</organism>
<comment type="caution">
    <text evidence="4">The sequence shown here is derived from an EMBL/GenBank/DDBJ whole genome shotgun (WGS) entry which is preliminary data.</text>
</comment>
<feature type="region of interest" description="Disordered" evidence="2">
    <location>
        <begin position="1"/>
        <end position="39"/>
    </location>
</feature>
<sequence>MVLAQHPPTSSTSSLPRHSSRETTPTRHTPSSGESSFDFPLPDDCPIGAGYPVVGAALLTDDDEIINGCNVENASYGGTICAERTAITKAVVIREFLPLSTPVYMIAAGYPREAASAPAYLHTRHGDEWDGMVKMMTMEELLPMSFGPDELLMR</sequence>
<dbReference type="GO" id="GO:0055086">
    <property type="term" value="P:nucleobase-containing small molecule metabolic process"/>
    <property type="evidence" value="ECO:0007669"/>
    <property type="project" value="UniProtKB-ARBA"/>
</dbReference>
<evidence type="ECO:0000256" key="2">
    <source>
        <dbReference type="SAM" id="MobiDB-lite"/>
    </source>
</evidence>
<dbReference type="OrthoDB" id="414540at2759"/>
<dbReference type="GO" id="GO:0072527">
    <property type="term" value="P:pyrimidine-containing compound metabolic process"/>
    <property type="evidence" value="ECO:0007669"/>
    <property type="project" value="UniProtKB-ARBA"/>
</dbReference>
<dbReference type="GO" id="GO:0008270">
    <property type="term" value="F:zinc ion binding"/>
    <property type="evidence" value="ECO:0007669"/>
    <property type="project" value="TreeGrafter"/>
</dbReference>
<gene>
    <name evidence="4" type="ORF">EHS25_007228</name>
</gene>
<dbReference type="AlphaFoldDB" id="A0A427XMS7"/>
<dbReference type="Gene3D" id="3.40.140.10">
    <property type="entry name" value="Cytidine Deaminase, domain 2"/>
    <property type="match status" value="1"/>
</dbReference>
<reference evidence="4 5" key="1">
    <citation type="submission" date="2018-11" db="EMBL/GenBank/DDBJ databases">
        <title>Genome sequence of Saitozyma podzolica DSM 27192.</title>
        <authorList>
            <person name="Aliyu H."/>
            <person name="Gorte O."/>
            <person name="Ochsenreither K."/>
        </authorList>
    </citation>
    <scope>NUCLEOTIDE SEQUENCE [LARGE SCALE GENOMIC DNA]</scope>
    <source>
        <strain evidence="4 5">DSM 27192</strain>
    </source>
</reference>
<evidence type="ECO:0000259" key="3">
    <source>
        <dbReference type="PROSITE" id="PS51747"/>
    </source>
</evidence>
<dbReference type="GO" id="GO:0005829">
    <property type="term" value="C:cytosol"/>
    <property type="evidence" value="ECO:0007669"/>
    <property type="project" value="TreeGrafter"/>
</dbReference>
<feature type="domain" description="CMP/dCMP-type deaminase" evidence="3">
    <location>
        <begin position="20"/>
        <end position="149"/>
    </location>
</feature>
<dbReference type="PROSITE" id="PS51747">
    <property type="entry name" value="CYT_DCMP_DEAMINASES_2"/>
    <property type="match status" value="1"/>
</dbReference>
<comment type="similarity">
    <text evidence="1">Belongs to the cytidine and deoxycytidylate deaminase family.</text>
</comment>
<protein>
    <recommendedName>
        <fullName evidence="3">CMP/dCMP-type deaminase domain-containing protein</fullName>
    </recommendedName>
</protein>
<dbReference type="InterPro" id="IPR002125">
    <property type="entry name" value="CMP_dCMP_dom"/>
</dbReference>
<dbReference type="STRING" id="1890683.A0A427XMS7"/>
<dbReference type="EMBL" id="RSCD01000036">
    <property type="protein sequence ID" value="RSH80123.1"/>
    <property type="molecule type" value="Genomic_DNA"/>
</dbReference>
<evidence type="ECO:0000313" key="4">
    <source>
        <dbReference type="EMBL" id="RSH80123.1"/>
    </source>
</evidence>
<dbReference type="SUPFAM" id="SSF53927">
    <property type="entry name" value="Cytidine deaminase-like"/>
    <property type="match status" value="1"/>
</dbReference>
<evidence type="ECO:0000256" key="1">
    <source>
        <dbReference type="ARBA" id="ARBA00006576"/>
    </source>
</evidence>
<dbReference type="PANTHER" id="PTHR11644:SF2">
    <property type="entry name" value="CYTIDINE DEAMINASE"/>
    <property type="match status" value="1"/>
</dbReference>
<proteinExistence type="inferred from homology"/>
<feature type="compositionally biased region" description="Low complexity" evidence="2">
    <location>
        <begin position="1"/>
        <end position="17"/>
    </location>
</feature>